<feature type="compositionally biased region" description="Basic and acidic residues" evidence="1">
    <location>
        <begin position="697"/>
        <end position="718"/>
    </location>
</feature>
<evidence type="ECO:0000256" key="2">
    <source>
        <dbReference type="SAM" id="Phobius"/>
    </source>
</evidence>
<protein>
    <submittedName>
        <fullName evidence="3">TIGR02302 family protein</fullName>
    </submittedName>
</protein>
<feature type="region of interest" description="Disordered" evidence="1">
    <location>
        <begin position="597"/>
        <end position="617"/>
    </location>
</feature>
<keyword evidence="4" id="KW-1185">Reference proteome</keyword>
<feature type="transmembrane region" description="Helical" evidence="2">
    <location>
        <begin position="154"/>
        <end position="173"/>
    </location>
</feature>
<dbReference type="OrthoDB" id="8477685at2"/>
<keyword evidence="2" id="KW-1133">Transmembrane helix</keyword>
<keyword evidence="2" id="KW-0812">Transmembrane</keyword>
<dbReference type="InterPro" id="IPR012683">
    <property type="entry name" value="CHP02302_TM"/>
</dbReference>
<reference evidence="3 4" key="1">
    <citation type="journal article" date="2015" name="Int. J. Syst. Evol. Microbiol.">
        <title>Gemmobacter intermedius sp. nov., isolated from a white stork (Ciconia ciconia).</title>
        <authorList>
            <person name="Kampfer P."/>
            <person name="Jerzak L."/>
            <person name="Wilharm G."/>
            <person name="Golke J."/>
            <person name="Busse H.J."/>
            <person name="Glaeser S.P."/>
        </authorList>
    </citation>
    <scope>NUCLEOTIDE SEQUENCE [LARGE SCALE GENOMIC DNA]</scope>
    <source>
        <strain evidence="3 4">119/4</strain>
    </source>
</reference>
<feature type="compositionally biased region" description="Basic and acidic residues" evidence="1">
    <location>
        <begin position="728"/>
        <end position="756"/>
    </location>
</feature>
<feature type="compositionally biased region" description="Gly residues" evidence="1">
    <location>
        <begin position="641"/>
        <end position="661"/>
    </location>
</feature>
<dbReference type="EMBL" id="SBLC01000005">
    <property type="protein sequence ID" value="RWY43245.1"/>
    <property type="molecule type" value="Genomic_DNA"/>
</dbReference>
<keyword evidence="2" id="KW-0472">Membrane</keyword>
<proteinExistence type="predicted"/>
<dbReference type="AlphaFoldDB" id="A0A3S3UBQ5"/>
<dbReference type="NCBIfam" id="TIGR02302">
    <property type="entry name" value="aProt_lowcomp"/>
    <property type="match status" value="1"/>
</dbReference>
<accession>A0A3S3UBQ5</accession>
<dbReference type="Pfam" id="PF13779">
    <property type="entry name" value="DUF4175"/>
    <property type="match status" value="1"/>
</dbReference>
<evidence type="ECO:0000256" key="1">
    <source>
        <dbReference type="SAM" id="MobiDB-lite"/>
    </source>
</evidence>
<gene>
    <name evidence="3" type="ORF">EP867_04855</name>
</gene>
<feature type="compositionally biased region" description="Gly residues" evidence="1">
    <location>
        <begin position="599"/>
        <end position="611"/>
    </location>
</feature>
<feature type="region of interest" description="Disordered" evidence="1">
    <location>
        <begin position="638"/>
        <end position="806"/>
    </location>
</feature>
<sequence length="840" mass="90901">MTKNQSADLLNSPRLRRILALTRIGLWVERGARAFWPVAALALAGPGLAALGLLRGLPPAALWTLPGLWAVLVLSFFVLGLRRFQRPTAAEALTRVDARLPGRPLAALGDAQAVGAGDPASAALWAAHQARMVAATAGAKPVAPSPDLAPRDPYALRLTALLLAAVGALFGSFSSITDLRPAGGTAPQPASGPVWEGWIRPPAYTGRPAIYLNALEDEGFEAPHGSEALLRFYGEAGALGLEETVSGTETPSGPEGAEFTIRQHGSLTITGEGGKNWEIGVLPDLPPQVTQPAVPERQADGTFKLPFEARDDYGITAGQLTITLDLAAIDRSYALAADPEPREALVLDLPLPFRGRRSEVKGVLTDDLAAHPFANLPVILTLQVTDAAGQTGESEPLHSLLPGRRFFDPLAAVVAEVRRDLLWNRSTAARGAQILRAVTWAPENFIRNDRAFLRIRTAIRQMEAGALSDEARDALSEELFSIAALLEEGDLNSALERLRRAQDRLDEAMKNGASPSEIRELMDELREAMDDYMEQLAKEQERAPSEQSADTESLEMSADQLQQMLDKLEQLMAEGKMAEAQELMEMLRQLMENMQVTQGEGGQGRGQGQGQGRMRDLADSLREQQNLSDEAFRNLQRRFDGGGQGEAPGAGQGQGQSGEPGEGTEPPSLADRQRDLRNRLRALGQTEMPGDGGPEADEGRRALDRSREAMEGAEEALRNDNLPGALDRQAEAMEALREGMRRFEEAEARERGDTRQGEAGTEGPDGQRPGEGRGRGGQARDPLGRQAGSSGGIGSEEALGEGMDANRRAMDLLEELRRRSGEQHRPEEERDYLRRLLEQF</sequence>
<dbReference type="Proteomes" id="UP000287168">
    <property type="component" value="Unassembled WGS sequence"/>
</dbReference>
<name>A0A3S3UBQ5_9RHOB</name>
<evidence type="ECO:0000313" key="3">
    <source>
        <dbReference type="EMBL" id="RWY43245.1"/>
    </source>
</evidence>
<organism evidence="3 4">
    <name type="scientific">Falsigemmobacter intermedius</name>
    <dbReference type="NCBI Taxonomy" id="1553448"/>
    <lineage>
        <taxon>Bacteria</taxon>
        <taxon>Pseudomonadati</taxon>
        <taxon>Pseudomonadota</taxon>
        <taxon>Alphaproteobacteria</taxon>
        <taxon>Rhodobacterales</taxon>
        <taxon>Paracoccaceae</taxon>
        <taxon>Falsigemmobacter</taxon>
    </lineage>
</organism>
<comment type="caution">
    <text evidence="3">The sequence shown here is derived from an EMBL/GenBank/DDBJ whole genome shotgun (WGS) entry which is preliminary data.</text>
</comment>
<feature type="transmembrane region" description="Helical" evidence="2">
    <location>
        <begin position="60"/>
        <end position="81"/>
    </location>
</feature>
<dbReference type="RefSeq" id="WP_128487080.1">
    <property type="nucleotide sequence ID" value="NZ_JBHLXB010000008.1"/>
</dbReference>
<feature type="transmembrane region" description="Helical" evidence="2">
    <location>
        <begin position="34"/>
        <end position="54"/>
    </location>
</feature>
<evidence type="ECO:0000313" key="4">
    <source>
        <dbReference type="Proteomes" id="UP000287168"/>
    </source>
</evidence>